<dbReference type="EMBL" id="CP003169">
    <property type="protein sequence ID" value="AEV74697.1"/>
    <property type="molecule type" value="Genomic_DNA"/>
</dbReference>
<dbReference type="GO" id="GO:0001561">
    <property type="term" value="P:fatty acid alpha-oxidation"/>
    <property type="evidence" value="ECO:0007669"/>
    <property type="project" value="InterPro"/>
</dbReference>
<dbReference type="SUPFAM" id="SSF51197">
    <property type="entry name" value="Clavaminate synthase-like"/>
    <property type="match status" value="1"/>
</dbReference>
<keyword evidence="2" id="KW-1185">Reference proteome</keyword>
<protein>
    <submittedName>
        <fullName evidence="1">Protein involved in biosynthesis of mitomycin antibiotics/polyketide fumonisin</fullName>
    </submittedName>
</protein>
<dbReference type="KEGG" id="mrh:MycrhN_4195"/>
<name>G8RJE6_MYCRN</name>
<evidence type="ECO:0000313" key="2">
    <source>
        <dbReference type="Proteomes" id="UP000005442"/>
    </source>
</evidence>
<dbReference type="InterPro" id="IPR047128">
    <property type="entry name" value="PhyH"/>
</dbReference>
<dbReference type="PANTHER" id="PTHR21308">
    <property type="entry name" value="PHYTANOYL-COA ALPHA-HYDROXYLASE"/>
    <property type="match status" value="1"/>
</dbReference>
<organism evidence="1 2">
    <name type="scientific">Mycolicibacterium rhodesiae (strain NBB3)</name>
    <name type="common">Mycobacterium rhodesiae</name>
    <dbReference type="NCBI Taxonomy" id="710685"/>
    <lineage>
        <taxon>Bacteria</taxon>
        <taxon>Bacillati</taxon>
        <taxon>Actinomycetota</taxon>
        <taxon>Actinomycetes</taxon>
        <taxon>Mycobacteriales</taxon>
        <taxon>Mycobacteriaceae</taxon>
        <taxon>Mycolicibacterium</taxon>
    </lineage>
</organism>
<dbReference type="HOGENOM" id="CLU_063392_0_0_11"/>
<dbReference type="Pfam" id="PF05721">
    <property type="entry name" value="PhyH"/>
    <property type="match status" value="1"/>
</dbReference>
<dbReference type="OrthoDB" id="3562306at2"/>
<reference evidence="1 2" key="1">
    <citation type="submission" date="2011-12" db="EMBL/GenBank/DDBJ databases">
        <title>Complete sequence of Mycobacterium rhodesiae NBB3.</title>
        <authorList>
            <consortium name="US DOE Joint Genome Institute"/>
            <person name="Lucas S."/>
            <person name="Han J."/>
            <person name="Lapidus A."/>
            <person name="Cheng J.-F."/>
            <person name="Goodwin L."/>
            <person name="Pitluck S."/>
            <person name="Peters L."/>
            <person name="Mikhailova N."/>
            <person name="Gu W."/>
            <person name="Detter J.C."/>
            <person name="Han C."/>
            <person name="Tapia R."/>
            <person name="Land M."/>
            <person name="Hauser L."/>
            <person name="Kyrpides N."/>
            <person name="Ivanova N."/>
            <person name="Pagani I."/>
            <person name="Mattes T."/>
            <person name="Holmes A."/>
            <person name="Rutledge P."/>
            <person name="Paulsen I."/>
            <person name="Coleman N."/>
            <person name="Woyke T."/>
        </authorList>
    </citation>
    <scope>NUCLEOTIDE SEQUENCE [LARGE SCALE GENOMIC DNA]</scope>
    <source>
        <strain evidence="1 2">NBB3</strain>
    </source>
</reference>
<gene>
    <name evidence="1" type="ordered locus">MycrhN_4195</name>
</gene>
<evidence type="ECO:0000313" key="1">
    <source>
        <dbReference type="EMBL" id="AEV74697.1"/>
    </source>
</evidence>
<sequence length="401" mass="43410">MALIAATITARLAGMAAPVRTTYTPWIDESACRLDDFRAQVLCQTDRADYPYADDVRNNALVYSAAAITAADRHELQSELIRALSDGPGVVVFSDAFSPEIVDRANESFFSIIAAQREAGTTAGDHFGKPGANDRIWNAAQKLALHSPDVFAEYYANDTLAIVCQAWLGPRYQVTSQVNVVNPGGTQQVPHRDYHLGFVPGAHLAQYPAHLHRASPVLTLQGAVAHCDMPVDSGPTMLLPHSQRFAGGYIAFNRPEFVEFFAEHHVQLPLHKGDAVFFNPALYHGAGTNVSADIRRIANLLQVSSPFGRAMEALDRTAMVRAIYPALLAMKAAGRPHRDLYNAVVATAEGYAFPTNLDSDQPIGTLAPPSQVDAVLAALADDLSADELDVVLAAQEERRMP</sequence>
<dbReference type="Gene3D" id="2.60.120.620">
    <property type="entry name" value="q2cbj1_9rhob like domain"/>
    <property type="match status" value="1"/>
</dbReference>
<dbReference type="InterPro" id="IPR008775">
    <property type="entry name" value="Phytyl_CoA_dOase-like"/>
</dbReference>
<accession>G8RJE6</accession>
<dbReference type="STRING" id="710685.MycrhN_4195"/>
<dbReference type="eggNOG" id="COG5285">
    <property type="taxonomic scope" value="Bacteria"/>
</dbReference>
<dbReference type="Proteomes" id="UP000005442">
    <property type="component" value="Chromosome"/>
</dbReference>
<proteinExistence type="predicted"/>
<dbReference type="PATRIC" id="fig|710685.3.peg.4209"/>
<dbReference type="GO" id="GO:0048244">
    <property type="term" value="F:phytanoyl-CoA dioxygenase activity"/>
    <property type="evidence" value="ECO:0007669"/>
    <property type="project" value="InterPro"/>
</dbReference>
<dbReference type="AlphaFoldDB" id="G8RJE6"/>
<dbReference type="PANTHER" id="PTHR21308:SF8">
    <property type="entry name" value="PHYTANOYL-COA DIOXYGENASE FAMILY PROTEIN (AFU_ORTHOLOGUE AFUA_2G09620)"/>
    <property type="match status" value="1"/>
</dbReference>